<gene>
    <name evidence="2" type="ORF">ACFPRA_03610</name>
</gene>
<name>A0ABW0TGY0_9BACL</name>
<dbReference type="Proteomes" id="UP001596109">
    <property type="component" value="Unassembled WGS sequence"/>
</dbReference>
<reference evidence="3" key="1">
    <citation type="journal article" date="2019" name="Int. J. Syst. Evol. Microbiol.">
        <title>The Global Catalogue of Microorganisms (GCM) 10K type strain sequencing project: providing services to taxonomists for standard genome sequencing and annotation.</title>
        <authorList>
            <consortium name="The Broad Institute Genomics Platform"/>
            <consortium name="The Broad Institute Genome Sequencing Center for Infectious Disease"/>
            <person name="Wu L."/>
            <person name="Ma J."/>
        </authorList>
    </citation>
    <scope>NUCLEOTIDE SEQUENCE [LARGE SCALE GENOMIC DNA]</scope>
    <source>
        <strain evidence="3">CGMCC 4.1434</strain>
    </source>
</reference>
<feature type="compositionally biased region" description="Basic and acidic residues" evidence="1">
    <location>
        <begin position="22"/>
        <end position="33"/>
    </location>
</feature>
<keyword evidence="3" id="KW-1185">Reference proteome</keyword>
<evidence type="ECO:0000313" key="2">
    <source>
        <dbReference type="EMBL" id="MFC5587993.1"/>
    </source>
</evidence>
<dbReference type="RefSeq" id="WP_381430889.1">
    <property type="nucleotide sequence ID" value="NZ_JBHSNO010000002.1"/>
</dbReference>
<evidence type="ECO:0008006" key="4">
    <source>
        <dbReference type="Google" id="ProtNLM"/>
    </source>
</evidence>
<evidence type="ECO:0000313" key="3">
    <source>
        <dbReference type="Proteomes" id="UP001596109"/>
    </source>
</evidence>
<organism evidence="2 3">
    <name type="scientific">Sporosarcina soli</name>
    <dbReference type="NCBI Taxonomy" id="334736"/>
    <lineage>
        <taxon>Bacteria</taxon>
        <taxon>Bacillati</taxon>
        <taxon>Bacillota</taxon>
        <taxon>Bacilli</taxon>
        <taxon>Bacillales</taxon>
        <taxon>Caryophanaceae</taxon>
        <taxon>Sporosarcina</taxon>
    </lineage>
</organism>
<evidence type="ECO:0000256" key="1">
    <source>
        <dbReference type="SAM" id="MobiDB-lite"/>
    </source>
</evidence>
<accession>A0ABW0TGY0</accession>
<sequence length="47" mass="5073">MKGKYLALPLAVLLLLGACGKDNDRDSNDREVQDPLLQDSGENDIGT</sequence>
<comment type="caution">
    <text evidence="2">The sequence shown here is derived from an EMBL/GenBank/DDBJ whole genome shotgun (WGS) entry which is preliminary data.</text>
</comment>
<dbReference type="EMBL" id="JBHSNO010000002">
    <property type="protein sequence ID" value="MFC5587993.1"/>
    <property type="molecule type" value="Genomic_DNA"/>
</dbReference>
<proteinExistence type="predicted"/>
<protein>
    <recommendedName>
        <fullName evidence="4">Lipoprotein</fullName>
    </recommendedName>
</protein>
<dbReference type="PROSITE" id="PS51257">
    <property type="entry name" value="PROKAR_LIPOPROTEIN"/>
    <property type="match status" value="1"/>
</dbReference>
<feature type="region of interest" description="Disordered" evidence="1">
    <location>
        <begin position="22"/>
        <end position="47"/>
    </location>
</feature>